<dbReference type="Pfam" id="PF13672">
    <property type="entry name" value="PP2C_2"/>
    <property type="match status" value="1"/>
</dbReference>
<dbReference type="PROSITE" id="PS51746">
    <property type="entry name" value="PPM_2"/>
    <property type="match status" value="1"/>
</dbReference>
<proteinExistence type="predicted"/>
<sequence length="339" mass="37112">MAFLTAYHTDVGIKKKTNQDGLLIKTAATPLGQVGVFVVCDGMGGLSHGELASATVIRGLSQWFDNDLPSLLRTYIEQAGQKEVTSGSMLAGNQPSSGSTNRLTEEIQTALEVTIKQLNEKILQYGERQNVKLGTTLTALIIINHTYTIAHVGDSRVYCIAQHSGAEPNSLEEETQLLQEARQPQQHEETPSQQQPATKLQPSQLEAISHQQQPAVLTLDRPETAVTQLTTDQTLVAREVARGNITVEQAKIDPRRNVLLQCVGATNEIEVEFYTGESLPHSIFVLCSDGFCHEISDDELKVHFSKKDLQLKAKIVELVDLVKARGEVDNISVVAVKVP</sequence>
<organism evidence="3 4">
    <name type="scientific">Neobacillus kokaensis</name>
    <dbReference type="NCBI Taxonomy" id="2759023"/>
    <lineage>
        <taxon>Bacteria</taxon>
        <taxon>Bacillati</taxon>
        <taxon>Bacillota</taxon>
        <taxon>Bacilli</taxon>
        <taxon>Bacillales</taxon>
        <taxon>Bacillaceae</taxon>
        <taxon>Neobacillus</taxon>
    </lineage>
</organism>
<dbReference type="SMART" id="SM00331">
    <property type="entry name" value="PP2C_SIG"/>
    <property type="match status" value="1"/>
</dbReference>
<evidence type="ECO:0000313" key="3">
    <source>
        <dbReference type="EMBL" id="GHH98737.1"/>
    </source>
</evidence>
<gene>
    <name evidence="3" type="ORF">AM1BK_22800</name>
</gene>
<feature type="region of interest" description="Disordered" evidence="1">
    <location>
        <begin position="169"/>
        <end position="206"/>
    </location>
</feature>
<dbReference type="SMART" id="SM00332">
    <property type="entry name" value="PP2Cc"/>
    <property type="match status" value="1"/>
</dbReference>
<dbReference type="Proteomes" id="UP000637074">
    <property type="component" value="Unassembled WGS sequence"/>
</dbReference>
<reference evidence="3 4" key="1">
    <citation type="journal article" date="2022" name="Int. J. Syst. Evol. Microbiol.">
        <title>Neobacillus kokaensis sp. nov., isolated from soil.</title>
        <authorList>
            <person name="Yuki K."/>
            <person name="Matsubara H."/>
            <person name="Yamaguchi S."/>
        </authorList>
    </citation>
    <scope>NUCLEOTIDE SEQUENCE [LARGE SCALE GENOMIC DNA]</scope>
    <source>
        <strain evidence="3 4">LOB 377</strain>
    </source>
</reference>
<dbReference type="CDD" id="cd00143">
    <property type="entry name" value="PP2Cc"/>
    <property type="match status" value="1"/>
</dbReference>
<evidence type="ECO:0000259" key="2">
    <source>
        <dbReference type="PROSITE" id="PS51746"/>
    </source>
</evidence>
<dbReference type="EMBL" id="BNDS01000008">
    <property type="protein sequence ID" value="GHH98737.1"/>
    <property type="molecule type" value="Genomic_DNA"/>
</dbReference>
<feature type="compositionally biased region" description="Polar residues" evidence="1">
    <location>
        <begin position="191"/>
        <end position="206"/>
    </location>
</feature>
<dbReference type="SUPFAM" id="SSF81606">
    <property type="entry name" value="PP2C-like"/>
    <property type="match status" value="1"/>
</dbReference>
<dbReference type="InterPro" id="IPR036457">
    <property type="entry name" value="PPM-type-like_dom_sf"/>
</dbReference>
<comment type="caution">
    <text evidence="3">The sequence shown here is derived from an EMBL/GenBank/DDBJ whole genome shotgun (WGS) entry which is preliminary data.</text>
</comment>
<evidence type="ECO:0000256" key="1">
    <source>
        <dbReference type="SAM" id="MobiDB-lite"/>
    </source>
</evidence>
<accession>A0ABQ3N547</accession>
<dbReference type="RefSeq" id="WP_191272854.1">
    <property type="nucleotide sequence ID" value="NZ_BNDS01000008.1"/>
</dbReference>
<dbReference type="Gene3D" id="3.60.40.10">
    <property type="entry name" value="PPM-type phosphatase domain"/>
    <property type="match status" value="1"/>
</dbReference>
<name>A0ABQ3N547_9BACI</name>
<protein>
    <recommendedName>
        <fullName evidence="2">PPM-type phosphatase domain-containing protein</fullName>
    </recommendedName>
</protein>
<feature type="domain" description="PPM-type phosphatase" evidence="2">
    <location>
        <begin position="4"/>
        <end position="338"/>
    </location>
</feature>
<keyword evidence="4" id="KW-1185">Reference proteome</keyword>
<evidence type="ECO:0000313" key="4">
    <source>
        <dbReference type="Proteomes" id="UP000637074"/>
    </source>
</evidence>
<dbReference type="InterPro" id="IPR001932">
    <property type="entry name" value="PPM-type_phosphatase-like_dom"/>
</dbReference>